<gene>
    <name evidence="3" type="ORF">PV08_09977</name>
</gene>
<dbReference type="RefSeq" id="XP_016232915.1">
    <property type="nucleotide sequence ID" value="XM_016384292.1"/>
</dbReference>
<dbReference type="PANTHER" id="PTHR43677">
    <property type="entry name" value="SHORT-CHAIN DEHYDROGENASE/REDUCTASE"/>
    <property type="match status" value="1"/>
</dbReference>
<dbReference type="VEuPathDB" id="FungiDB:PV08_09977"/>
<sequence>MEYRALVLTSHDRPPILERRAKPTPKSGEAIVRILTVAVVPYMGEILDGSRGYPLSLPLTPGGSAIGRIEEVGPDAVHLAKGQLVFCDVTIRARDNPSVSILFGIHGGGYPEAQKLMDGEWRDGTYSEFAKFPLENLYPLNENVLLNQRGFTVPELAALAVCLVPFGGLSEIGLSPGDSVIVAPATGYYGGAAVSVAIAMGATVVAAGRNKAALDNLAAVYALTGRLKTVVLSGNSAEDTDALRRASLNPEGADAFIDLSPPEAANATHITSAMCALRPFGKCVLMGGAKGTFEFPYLTIMFKNLRIQGRFMYERDHILKLIKLIERGSLGLGKAIGIKNLQKFDLDHAMDAVKAAAASKGWGSQVLLTP</sequence>
<dbReference type="HOGENOM" id="CLU_026673_0_0_1"/>
<accession>A0A0D2BNI8</accession>
<dbReference type="OrthoDB" id="5407715at2759"/>
<dbReference type="SUPFAM" id="SSF50129">
    <property type="entry name" value="GroES-like"/>
    <property type="match status" value="1"/>
</dbReference>
<dbReference type="CDD" id="cd05188">
    <property type="entry name" value="MDR"/>
    <property type="match status" value="1"/>
</dbReference>
<dbReference type="Gene3D" id="3.40.50.720">
    <property type="entry name" value="NAD(P)-binding Rossmann-like Domain"/>
    <property type="match status" value="1"/>
</dbReference>
<feature type="domain" description="Alcohol dehydrogenase-like N-terminal" evidence="2">
    <location>
        <begin position="27"/>
        <end position="141"/>
    </location>
</feature>
<dbReference type="InterPro" id="IPR036291">
    <property type="entry name" value="NAD(P)-bd_dom_sf"/>
</dbReference>
<dbReference type="GeneID" id="27337060"/>
<dbReference type="PANTHER" id="PTHR43677:SF4">
    <property type="entry name" value="QUINONE OXIDOREDUCTASE-LIKE PROTEIN 2"/>
    <property type="match status" value="1"/>
</dbReference>
<evidence type="ECO:0000313" key="4">
    <source>
        <dbReference type="Proteomes" id="UP000053328"/>
    </source>
</evidence>
<keyword evidence="4" id="KW-1185">Reference proteome</keyword>
<evidence type="ECO:0000313" key="3">
    <source>
        <dbReference type="EMBL" id="KIW12699.1"/>
    </source>
</evidence>
<dbReference type="Proteomes" id="UP000053328">
    <property type="component" value="Unassembled WGS sequence"/>
</dbReference>
<dbReference type="InterPro" id="IPR051397">
    <property type="entry name" value="Zn-ADH-like_protein"/>
</dbReference>
<evidence type="ECO:0008006" key="5">
    <source>
        <dbReference type="Google" id="ProtNLM"/>
    </source>
</evidence>
<feature type="domain" description="Alcohol dehydrogenase-like C-terminal" evidence="1">
    <location>
        <begin position="190"/>
        <end position="326"/>
    </location>
</feature>
<dbReference type="GO" id="GO:0005739">
    <property type="term" value="C:mitochondrion"/>
    <property type="evidence" value="ECO:0007669"/>
    <property type="project" value="TreeGrafter"/>
</dbReference>
<dbReference type="GO" id="GO:0016491">
    <property type="term" value="F:oxidoreductase activity"/>
    <property type="evidence" value="ECO:0007669"/>
    <property type="project" value="TreeGrafter"/>
</dbReference>
<dbReference type="SUPFAM" id="SSF51735">
    <property type="entry name" value="NAD(P)-binding Rossmann-fold domains"/>
    <property type="match status" value="1"/>
</dbReference>
<dbReference type="STRING" id="91928.A0A0D2BNI8"/>
<reference evidence="3 4" key="1">
    <citation type="submission" date="2015-01" db="EMBL/GenBank/DDBJ databases">
        <title>The Genome Sequence of Exophiala spinifera CBS89968.</title>
        <authorList>
            <consortium name="The Broad Institute Genomics Platform"/>
            <person name="Cuomo C."/>
            <person name="de Hoog S."/>
            <person name="Gorbushina A."/>
            <person name="Stielow B."/>
            <person name="Teixiera M."/>
            <person name="Abouelleil A."/>
            <person name="Chapman S.B."/>
            <person name="Priest M."/>
            <person name="Young S.K."/>
            <person name="Wortman J."/>
            <person name="Nusbaum C."/>
            <person name="Birren B."/>
        </authorList>
    </citation>
    <scope>NUCLEOTIDE SEQUENCE [LARGE SCALE GENOMIC DNA]</scope>
    <source>
        <strain evidence="3 4">CBS 89968</strain>
    </source>
</reference>
<dbReference type="InterPro" id="IPR013154">
    <property type="entry name" value="ADH-like_N"/>
</dbReference>
<organism evidence="3 4">
    <name type="scientific">Exophiala spinifera</name>
    <dbReference type="NCBI Taxonomy" id="91928"/>
    <lineage>
        <taxon>Eukaryota</taxon>
        <taxon>Fungi</taxon>
        <taxon>Dikarya</taxon>
        <taxon>Ascomycota</taxon>
        <taxon>Pezizomycotina</taxon>
        <taxon>Eurotiomycetes</taxon>
        <taxon>Chaetothyriomycetidae</taxon>
        <taxon>Chaetothyriales</taxon>
        <taxon>Herpotrichiellaceae</taxon>
        <taxon>Exophiala</taxon>
    </lineage>
</organism>
<dbReference type="Pfam" id="PF08240">
    <property type="entry name" value="ADH_N"/>
    <property type="match status" value="1"/>
</dbReference>
<dbReference type="Gene3D" id="3.90.180.10">
    <property type="entry name" value="Medium-chain alcohol dehydrogenases, catalytic domain"/>
    <property type="match status" value="1"/>
</dbReference>
<evidence type="ECO:0000259" key="2">
    <source>
        <dbReference type="Pfam" id="PF08240"/>
    </source>
</evidence>
<dbReference type="EMBL" id="KN847498">
    <property type="protein sequence ID" value="KIW12699.1"/>
    <property type="molecule type" value="Genomic_DNA"/>
</dbReference>
<protein>
    <recommendedName>
        <fullName evidence="5">Alcohol dehydrogenase-like C-terminal domain-containing protein</fullName>
    </recommendedName>
</protein>
<name>A0A0D2BNI8_9EURO</name>
<dbReference type="Pfam" id="PF00107">
    <property type="entry name" value="ADH_zinc_N"/>
    <property type="match status" value="1"/>
</dbReference>
<evidence type="ECO:0000259" key="1">
    <source>
        <dbReference type="Pfam" id="PF00107"/>
    </source>
</evidence>
<proteinExistence type="predicted"/>
<dbReference type="InterPro" id="IPR013149">
    <property type="entry name" value="ADH-like_C"/>
</dbReference>
<dbReference type="AlphaFoldDB" id="A0A0D2BNI8"/>
<dbReference type="InterPro" id="IPR011032">
    <property type="entry name" value="GroES-like_sf"/>
</dbReference>